<keyword evidence="2" id="KW-1185">Reference proteome</keyword>
<organism evidence="1 2">
    <name type="scientific">Longicatena caecimuris</name>
    <dbReference type="NCBI Taxonomy" id="1796635"/>
    <lineage>
        <taxon>Bacteria</taxon>
        <taxon>Bacillati</taxon>
        <taxon>Bacillota</taxon>
        <taxon>Erysipelotrichia</taxon>
        <taxon>Erysipelotrichales</taxon>
        <taxon>Erysipelotrichaceae</taxon>
        <taxon>Longicatena</taxon>
    </lineage>
</organism>
<gene>
    <name evidence="1" type="ORF">EDD61_106128</name>
</gene>
<comment type="caution">
    <text evidence="1">The sequence shown here is derived from an EMBL/GenBank/DDBJ whole genome shotgun (WGS) entry which is preliminary data.</text>
</comment>
<protein>
    <submittedName>
        <fullName evidence="1">Uncharacterized protein</fullName>
    </submittedName>
</protein>
<dbReference type="AlphaFoldDB" id="A0A4R3TF76"/>
<sequence length="30" mass="3592">MEGMGILQNIQKNKIVFSLRLYYNKTDNFI</sequence>
<accession>A0A4R3TF76</accession>
<dbReference type="Proteomes" id="UP000295773">
    <property type="component" value="Unassembled WGS sequence"/>
</dbReference>
<evidence type="ECO:0000313" key="2">
    <source>
        <dbReference type="Proteomes" id="UP000295773"/>
    </source>
</evidence>
<dbReference type="EMBL" id="SMBP01000006">
    <property type="protein sequence ID" value="TCU60618.1"/>
    <property type="molecule type" value="Genomic_DNA"/>
</dbReference>
<name>A0A4R3TF76_9FIRM</name>
<reference evidence="1 2" key="1">
    <citation type="submission" date="2019-03" db="EMBL/GenBank/DDBJ databases">
        <title>Genomic Encyclopedia of Type Strains, Phase IV (KMG-IV): sequencing the most valuable type-strain genomes for metagenomic binning, comparative biology and taxonomic classification.</title>
        <authorList>
            <person name="Goeker M."/>
        </authorList>
    </citation>
    <scope>NUCLEOTIDE SEQUENCE [LARGE SCALE GENOMIC DNA]</scope>
    <source>
        <strain evidence="1 2">DSM 29481</strain>
    </source>
</reference>
<evidence type="ECO:0000313" key="1">
    <source>
        <dbReference type="EMBL" id="TCU60618.1"/>
    </source>
</evidence>
<proteinExistence type="predicted"/>